<dbReference type="OrthoDB" id="9775724at2"/>
<dbReference type="GO" id="GO:0005886">
    <property type="term" value="C:plasma membrane"/>
    <property type="evidence" value="ECO:0007669"/>
    <property type="project" value="TreeGrafter"/>
</dbReference>
<dbReference type="Proteomes" id="UP000186141">
    <property type="component" value="Unassembled WGS sequence"/>
</dbReference>
<proteinExistence type="predicted"/>
<dbReference type="STRING" id="1086013.SAMN05421774_10669"/>
<name>A0A1N7PRE5_9RHOB</name>
<keyword evidence="4" id="KW-1185">Reference proteome</keyword>
<dbReference type="AlphaFoldDB" id="A0A1N7PRE5"/>
<gene>
    <name evidence="3" type="ORF">SAMN05421774_10669</name>
</gene>
<dbReference type="CDD" id="cd05387">
    <property type="entry name" value="BY-kinase"/>
    <property type="match status" value="1"/>
</dbReference>
<dbReference type="InterPro" id="IPR005702">
    <property type="entry name" value="Wzc-like_C"/>
</dbReference>
<dbReference type="EMBL" id="FTOT01000006">
    <property type="protein sequence ID" value="SIT13120.1"/>
    <property type="molecule type" value="Genomic_DNA"/>
</dbReference>
<dbReference type="GO" id="GO:0004713">
    <property type="term" value="F:protein tyrosine kinase activity"/>
    <property type="evidence" value="ECO:0007669"/>
    <property type="project" value="TreeGrafter"/>
</dbReference>
<dbReference type="RefSeq" id="WP_076532498.1">
    <property type="nucleotide sequence ID" value="NZ_BMEH01000006.1"/>
</dbReference>
<keyword evidence="2" id="KW-0067">ATP-binding</keyword>
<dbReference type="PANTHER" id="PTHR32309">
    <property type="entry name" value="TYROSINE-PROTEIN KINASE"/>
    <property type="match status" value="1"/>
</dbReference>
<evidence type="ECO:0000313" key="4">
    <source>
        <dbReference type="Proteomes" id="UP000186141"/>
    </source>
</evidence>
<dbReference type="PANTHER" id="PTHR32309:SF13">
    <property type="entry name" value="FERRIC ENTEROBACTIN TRANSPORT PROTEIN FEPE"/>
    <property type="match status" value="1"/>
</dbReference>
<accession>A0A1N7PRE5</accession>
<dbReference type="SUPFAM" id="SSF52540">
    <property type="entry name" value="P-loop containing nucleoside triphosphate hydrolases"/>
    <property type="match status" value="1"/>
</dbReference>
<dbReference type="InterPro" id="IPR050445">
    <property type="entry name" value="Bact_polysacc_biosynth/exp"/>
</dbReference>
<evidence type="ECO:0000256" key="1">
    <source>
        <dbReference type="ARBA" id="ARBA00022741"/>
    </source>
</evidence>
<dbReference type="Gene3D" id="3.40.50.300">
    <property type="entry name" value="P-loop containing nucleotide triphosphate hydrolases"/>
    <property type="match status" value="1"/>
</dbReference>
<reference evidence="3 4" key="1">
    <citation type="submission" date="2017-01" db="EMBL/GenBank/DDBJ databases">
        <authorList>
            <person name="Mah S.A."/>
            <person name="Swanson W.J."/>
            <person name="Moy G.W."/>
            <person name="Vacquier V.D."/>
        </authorList>
    </citation>
    <scope>NUCLEOTIDE SEQUENCE [LARGE SCALE GENOMIC DNA]</scope>
    <source>
        <strain evidence="3 4">DSM 26375</strain>
    </source>
</reference>
<dbReference type="InterPro" id="IPR033756">
    <property type="entry name" value="YlxH/NBP35"/>
</dbReference>
<dbReference type="InterPro" id="IPR027417">
    <property type="entry name" value="P-loop_NTPase"/>
</dbReference>
<dbReference type="GO" id="GO:0005524">
    <property type="term" value="F:ATP binding"/>
    <property type="evidence" value="ECO:0007669"/>
    <property type="project" value="UniProtKB-KW"/>
</dbReference>
<organism evidence="3 4">
    <name type="scientific">Gemmobacter megaterium</name>
    <dbReference type="NCBI Taxonomy" id="1086013"/>
    <lineage>
        <taxon>Bacteria</taxon>
        <taxon>Pseudomonadati</taxon>
        <taxon>Pseudomonadota</taxon>
        <taxon>Alphaproteobacteria</taxon>
        <taxon>Rhodobacterales</taxon>
        <taxon>Paracoccaceae</taxon>
        <taxon>Gemmobacter</taxon>
    </lineage>
</organism>
<protein>
    <submittedName>
        <fullName evidence="3">Chromosome partitioning ATPase, Mrp family, contains Fe-S cluster</fullName>
    </submittedName>
</protein>
<sequence>MAKAGSLMETVFEKDRSDGLDMSKDPRSGHRLAGRAVSVFGHRRTDPTVLPPLHDDDLRDALLPARHDPDRLWSDLPILRLDAAQALTNHLIISHREDPVGLLYDHLRTRLLQAMQERGWTRVAVAAPTRGCGASTVAANLALALARRPSGRTVLIDLDLRQPALAAMFGHPDPGPLREILTGEQPIEAHFCRIGRTLALGLNGRPEQDSSELLQEPETADALEAAMEDLSPDVTIYDLPPVLESDDVLAFLPEVDGILLVADGTRTTADQMRDCERLLKDRTHIIGVVLNRAEDSPAATGKRRR</sequence>
<evidence type="ECO:0000313" key="3">
    <source>
        <dbReference type="EMBL" id="SIT13120.1"/>
    </source>
</evidence>
<dbReference type="Pfam" id="PF10609">
    <property type="entry name" value="ParA"/>
    <property type="match status" value="1"/>
</dbReference>
<keyword evidence="1" id="KW-0547">Nucleotide-binding</keyword>
<evidence type="ECO:0000256" key="2">
    <source>
        <dbReference type="ARBA" id="ARBA00022840"/>
    </source>
</evidence>